<accession>A0A4E0S0Y4</accession>
<evidence type="ECO:0000313" key="9">
    <source>
        <dbReference type="EMBL" id="THK32950.1"/>
    </source>
</evidence>
<protein>
    <recommendedName>
        <fullName evidence="8">Gustatory receptor</fullName>
    </recommendedName>
</protein>
<keyword evidence="2 8" id="KW-1003">Cell membrane</keyword>
<feature type="transmembrane region" description="Helical" evidence="8">
    <location>
        <begin position="93"/>
        <end position="118"/>
    </location>
</feature>
<keyword evidence="5 8" id="KW-0472">Membrane</keyword>
<feature type="transmembrane region" description="Helical" evidence="8">
    <location>
        <begin position="291"/>
        <end position="311"/>
    </location>
</feature>
<evidence type="ECO:0000256" key="5">
    <source>
        <dbReference type="ARBA" id="ARBA00023136"/>
    </source>
</evidence>
<keyword evidence="6 8" id="KW-0675">Receptor</keyword>
<dbReference type="GO" id="GO:0043025">
    <property type="term" value="C:neuronal cell body"/>
    <property type="evidence" value="ECO:0007669"/>
    <property type="project" value="TreeGrafter"/>
</dbReference>
<feature type="transmembrane region" description="Helical" evidence="8">
    <location>
        <begin position="252"/>
        <end position="271"/>
    </location>
</feature>
<dbReference type="PANTHER" id="PTHR21143:SF133">
    <property type="entry name" value="GUSTATORY AND PHEROMONE RECEPTOR 32A-RELATED"/>
    <property type="match status" value="1"/>
</dbReference>
<evidence type="ECO:0000256" key="6">
    <source>
        <dbReference type="ARBA" id="ARBA00023170"/>
    </source>
</evidence>
<comment type="function">
    <text evidence="8">Gustatory receptor which mediates acceptance or avoidance behavior, depending on its substrates.</text>
</comment>
<evidence type="ECO:0000256" key="4">
    <source>
        <dbReference type="ARBA" id="ARBA00022989"/>
    </source>
</evidence>
<feature type="transmembrane region" description="Helical" evidence="8">
    <location>
        <begin position="174"/>
        <end position="196"/>
    </location>
</feature>
<feature type="transmembrane region" description="Helical" evidence="8">
    <location>
        <begin position="148"/>
        <end position="168"/>
    </location>
</feature>
<evidence type="ECO:0000256" key="3">
    <source>
        <dbReference type="ARBA" id="ARBA00022692"/>
    </source>
</evidence>
<comment type="similarity">
    <text evidence="8">Belongs to the insect chemoreceptor superfamily. Gustatory receptor (GR) family.</text>
</comment>
<evidence type="ECO:0000256" key="7">
    <source>
        <dbReference type="ARBA" id="ARBA00023224"/>
    </source>
</evidence>
<dbReference type="InterPro" id="IPR013604">
    <property type="entry name" value="7TM_chemorcpt"/>
</dbReference>
<dbReference type="Pfam" id="PF08395">
    <property type="entry name" value="7tm_7"/>
    <property type="match status" value="1"/>
</dbReference>
<dbReference type="EMBL" id="ML158590">
    <property type="protein sequence ID" value="THK32950.1"/>
    <property type="molecule type" value="Genomic_DNA"/>
</dbReference>
<dbReference type="OrthoDB" id="6366728at2759"/>
<keyword evidence="10" id="KW-1185">Reference proteome</keyword>
<dbReference type="GO" id="GO:0030424">
    <property type="term" value="C:axon"/>
    <property type="evidence" value="ECO:0007669"/>
    <property type="project" value="TreeGrafter"/>
</dbReference>
<evidence type="ECO:0000256" key="2">
    <source>
        <dbReference type="ARBA" id="ARBA00022475"/>
    </source>
</evidence>
<organism evidence="9 10">
    <name type="scientific">Diachasma alloeum</name>
    <dbReference type="NCBI Taxonomy" id="454923"/>
    <lineage>
        <taxon>Eukaryota</taxon>
        <taxon>Metazoa</taxon>
        <taxon>Ecdysozoa</taxon>
        <taxon>Arthropoda</taxon>
        <taxon>Hexapoda</taxon>
        <taxon>Insecta</taxon>
        <taxon>Pterygota</taxon>
        <taxon>Neoptera</taxon>
        <taxon>Endopterygota</taxon>
        <taxon>Hymenoptera</taxon>
        <taxon>Apocrita</taxon>
        <taxon>Ichneumonoidea</taxon>
        <taxon>Braconidae</taxon>
        <taxon>Opiinae</taxon>
        <taxon>Diachasma</taxon>
    </lineage>
</organism>
<dbReference type="Proteomes" id="UP000297026">
    <property type="component" value="Unassembled WGS sequence"/>
</dbReference>
<feature type="transmembrane region" description="Helical" evidence="8">
    <location>
        <begin position="12"/>
        <end position="34"/>
    </location>
</feature>
<dbReference type="GO" id="GO:0007165">
    <property type="term" value="P:signal transduction"/>
    <property type="evidence" value="ECO:0007669"/>
    <property type="project" value="UniProtKB-KW"/>
</dbReference>
<dbReference type="PANTHER" id="PTHR21143">
    <property type="entry name" value="INVERTEBRATE GUSTATORY RECEPTOR"/>
    <property type="match status" value="1"/>
</dbReference>
<keyword evidence="4 8" id="KW-1133">Transmembrane helix</keyword>
<evidence type="ECO:0000313" key="10">
    <source>
        <dbReference type="Proteomes" id="UP000297026"/>
    </source>
</evidence>
<sequence>MSVSLLNSEADVFILKLNLIILKLLGLAPVSFNITKSTLNESGRSVTCKISLPGIIYNICLIIFSCILVYISLPELYNTEYINKTPLTQTIDVTLALIGNIVAVMVIVIFSCQCKLVVSIFNKLFHIETNFSKLLNTSKNRRKKYPSILFFWTNIFYCIYVALVHIGALHNDFISLFALTFPTTVCGCLITQYSLVATLVEDKFKRLNQALLKLLTIVQTSACSERTILSRLFAIKKQRFSLCELTAKISQFFGLPLLFTITYFSGALIYATHLVVRQFIILLEPNRPLTLNTLAFILLITMPIISLCILVTRINIEMDKTADIVRKLMMQFRDYEIIKSELQDFFLELLHPSVQFTAYNVFSLDCSLLYSIFSAVATYLVILAQVPDEPCTGSHEGHYGCSGGSNVTL</sequence>
<gene>
    <name evidence="9" type="primary">Gr36</name>
    <name evidence="9" type="ORF">DALL_DALL000130</name>
</gene>
<proteinExistence type="inferred from homology"/>
<dbReference type="GO" id="GO:0005886">
    <property type="term" value="C:plasma membrane"/>
    <property type="evidence" value="ECO:0007669"/>
    <property type="project" value="UniProtKB-SubCell"/>
</dbReference>
<dbReference type="GO" id="GO:0050909">
    <property type="term" value="P:sensory perception of taste"/>
    <property type="evidence" value="ECO:0007669"/>
    <property type="project" value="InterPro"/>
</dbReference>
<keyword evidence="3 8" id="KW-0812">Transmembrane</keyword>
<dbReference type="GO" id="GO:0008049">
    <property type="term" value="P:male courtship behavior"/>
    <property type="evidence" value="ECO:0007669"/>
    <property type="project" value="TreeGrafter"/>
</dbReference>
<feature type="transmembrane region" description="Helical" evidence="8">
    <location>
        <begin position="55"/>
        <end position="73"/>
    </location>
</feature>
<dbReference type="GO" id="GO:0007635">
    <property type="term" value="P:chemosensory behavior"/>
    <property type="evidence" value="ECO:0007669"/>
    <property type="project" value="TreeGrafter"/>
</dbReference>
<name>A0A4E0S0Y4_9HYME</name>
<keyword evidence="7 8" id="KW-0807">Transducer</keyword>
<dbReference type="GO" id="GO:0030425">
    <property type="term" value="C:dendrite"/>
    <property type="evidence" value="ECO:0007669"/>
    <property type="project" value="TreeGrafter"/>
</dbReference>
<evidence type="ECO:0000256" key="1">
    <source>
        <dbReference type="ARBA" id="ARBA00004651"/>
    </source>
</evidence>
<comment type="subcellular location">
    <subcellularLocation>
        <location evidence="1 8">Cell membrane</location>
        <topology evidence="1 8">Multi-pass membrane protein</topology>
    </subcellularLocation>
</comment>
<dbReference type="AlphaFoldDB" id="A0A4E0S0Y4"/>
<evidence type="ECO:0000256" key="8">
    <source>
        <dbReference type="RuleBase" id="RU363108"/>
    </source>
</evidence>
<reference evidence="9" key="1">
    <citation type="submission" date="2019-02" db="EMBL/GenBank/DDBJ databases">
        <title>Genome of the parasitoid wasp Diachasma alloeum, an emerging model for ecological speciation and transitions to asexual reproduction.</title>
        <authorList>
            <person name="Robertson H.M."/>
            <person name="Walden K.K."/>
            <person name="Tvedte E.S."/>
            <person name="Hood G.R."/>
            <person name="Feder J.L."/>
            <person name="Forbes A.A."/>
            <person name="Logsdon J.M."/>
            <person name="Mcelroy K.E."/>
        </authorList>
    </citation>
    <scope>NUCLEOTIDE SEQUENCE [LARGE SCALE GENOMIC DNA]</scope>
    <source>
        <strain evidence="9">Michigan</strain>
    </source>
</reference>